<dbReference type="Gene3D" id="3.40.50.200">
    <property type="entry name" value="Peptidase S8/S53 domain"/>
    <property type="match status" value="1"/>
</dbReference>
<evidence type="ECO:0000256" key="8">
    <source>
        <dbReference type="SAM" id="SignalP"/>
    </source>
</evidence>
<evidence type="ECO:0000313" key="10">
    <source>
        <dbReference type="EMBL" id="SCL50807.1"/>
    </source>
</evidence>
<feature type="region of interest" description="Disordered" evidence="7">
    <location>
        <begin position="184"/>
        <end position="203"/>
    </location>
</feature>
<evidence type="ECO:0000259" key="9">
    <source>
        <dbReference type="Pfam" id="PF00082"/>
    </source>
</evidence>
<dbReference type="PRINTS" id="PR00723">
    <property type="entry name" value="SUBTILISIN"/>
</dbReference>
<feature type="signal peptide" evidence="8">
    <location>
        <begin position="1"/>
        <end position="27"/>
    </location>
</feature>
<dbReference type="PANTHER" id="PTHR43806">
    <property type="entry name" value="PEPTIDASE S8"/>
    <property type="match status" value="1"/>
</dbReference>
<comment type="similarity">
    <text evidence="1 6">Belongs to the peptidase S8 family.</text>
</comment>
<dbReference type="InterPro" id="IPR046450">
    <property type="entry name" value="PA_dom_sf"/>
</dbReference>
<dbReference type="InterPro" id="IPR000209">
    <property type="entry name" value="Peptidase_S8/S53_dom"/>
</dbReference>
<proteinExistence type="inferred from homology"/>
<evidence type="ECO:0000313" key="11">
    <source>
        <dbReference type="Proteomes" id="UP000199696"/>
    </source>
</evidence>
<dbReference type="PROSITE" id="PS51892">
    <property type="entry name" value="SUBTILASE"/>
    <property type="match status" value="1"/>
</dbReference>
<gene>
    <name evidence="10" type="ORF">GA0070604_2216</name>
</gene>
<evidence type="ECO:0000256" key="1">
    <source>
        <dbReference type="ARBA" id="ARBA00011073"/>
    </source>
</evidence>
<organism evidence="10 11">
    <name type="scientific">Micromonospora eburnea</name>
    <dbReference type="NCBI Taxonomy" id="227316"/>
    <lineage>
        <taxon>Bacteria</taxon>
        <taxon>Bacillati</taxon>
        <taxon>Actinomycetota</taxon>
        <taxon>Actinomycetes</taxon>
        <taxon>Micromonosporales</taxon>
        <taxon>Micromonosporaceae</taxon>
        <taxon>Micromonospora</taxon>
    </lineage>
</organism>
<dbReference type="GO" id="GO:0006508">
    <property type="term" value="P:proteolysis"/>
    <property type="evidence" value="ECO:0007669"/>
    <property type="project" value="UniProtKB-KW"/>
</dbReference>
<evidence type="ECO:0000256" key="6">
    <source>
        <dbReference type="PROSITE-ProRule" id="PRU01240"/>
    </source>
</evidence>
<dbReference type="AlphaFoldDB" id="A0A1C6U9U5"/>
<feature type="active site" description="Charge relay system" evidence="5 6">
    <location>
        <position position="256"/>
    </location>
</feature>
<evidence type="ECO:0000256" key="3">
    <source>
        <dbReference type="ARBA" id="ARBA00022801"/>
    </source>
</evidence>
<feature type="domain" description="Peptidase S8/S53" evidence="9">
    <location>
        <begin position="247"/>
        <end position="495"/>
    </location>
</feature>
<dbReference type="Gene3D" id="3.50.30.30">
    <property type="match status" value="1"/>
</dbReference>
<dbReference type="InterPro" id="IPR050131">
    <property type="entry name" value="Peptidase_S8_subtilisin-like"/>
</dbReference>
<dbReference type="Proteomes" id="UP000199696">
    <property type="component" value="Unassembled WGS sequence"/>
</dbReference>
<name>A0A1C6U9U5_9ACTN</name>
<dbReference type="Pfam" id="PF00082">
    <property type="entry name" value="Peptidase_S8"/>
    <property type="match status" value="1"/>
</dbReference>
<keyword evidence="4 6" id="KW-0720">Serine protease</keyword>
<evidence type="ECO:0000256" key="2">
    <source>
        <dbReference type="ARBA" id="ARBA00022670"/>
    </source>
</evidence>
<keyword evidence="3 6" id="KW-0378">Hydrolase</keyword>
<dbReference type="EMBL" id="FMHY01000002">
    <property type="protein sequence ID" value="SCL50807.1"/>
    <property type="molecule type" value="Genomic_DNA"/>
</dbReference>
<dbReference type="SUPFAM" id="SSF52025">
    <property type="entry name" value="PA domain"/>
    <property type="match status" value="1"/>
</dbReference>
<evidence type="ECO:0000256" key="7">
    <source>
        <dbReference type="SAM" id="MobiDB-lite"/>
    </source>
</evidence>
<dbReference type="InterPro" id="IPR036852">
    <property type="entry name" value="Peptidase_S8/S53_dom_sf"/>
</dbReference>
<dbReference type="PANTHER" id="PTHR43806:SF11">
    <property type="entry name" value="CEREVISIN-RELATED"/>
    <property type="match status" value="1"/>
</dbReference>
<keyword evidence="8" id="KW-0732">Signal</keyword>
<dbReference type="SUPFAM" id="SSF52743">
    <property type="entry name" value="Subtilisin-like"/>
    <property type="match status" value="1"/>
</dbReference>
<dbReference type="PROSITE" id="PS00138">
    <property type="entry name" value="SUBTILASE_SER"/>
    <property type="match status" value="1"/>
</dbReference>
<feature type="active site" description="Charge relay system" evidence="5 6">
    <location>
        <position position="456"/>
    </location>
</feature>
<sequence length="1264" mass="130271">MSDHRRARGPVSVLAALAMVAALPALGAEAARAADQPAPPAVAAAPAGQLRAFTLVTGDEVTARVTADGGLADVRLRDVSGRDALFTTFTDAGGTYVLPAGIEAQIDTGQVDRDLFNITKLLADGYDDANRDTLPVIVTYATVQQADELAKRAPAGTQITARLSLIKGAAVRIRKDQAAGVWRSLAPASTPPAPSSDTAEKPSVQRLPAARIWLDEIVHSSDKSGDSGSPTVPLTGADVAHRLGFDGTGVKVAVLDTGYDTGHPDLAGRVVAEHSFIGWEGVEDRNGHGTHTASTVAGTGAASQGAYAGMAPGADLLIGKVLDNTGAGYTSGIIQGMQWAVDNGARVVSMSLGATGAECEGPDVDAVEALSDRALFVIAAGNSGLPGSVSTPGCGPGALTVGAVDRHNASAYFTSRGPVFGGTAAKPDIASQGVDVVAARAGGRGDLAYVAYSGTSMATPHVAGGAALVFDARPDLTPAEVKKVLTSSAGDTRSNVLEQGAGPMDVGRAVTQQVVGAPNLRLGDFSYPQKSLPVTQAPITFTNLGSTAVTLKLEVEELVGGDGVTPVPAAMVRPLASHLTVGGGQNASVPLRIDPGLPVKDAAYGTVTGRLVGTAKGVQVEVPFSLHLEEPSADVTVVGIDRFGNPAAAPSMWDLIDPTRGRAWHVGFGADGTTTTRLRLGTYTIAANVMTRDEPTNASGVTSVAFLARQNVKIDGDATITLDARDARPLSWQTDRASQPFGYTVGYTYDLTGSGIRLSSFATAPSYVDAVYTDSTGRRDERFTFGVTTRAYAPRATVATQAGPLDYWSVVQTPPLHGQGTAPLVAVDPAELLDQDLTGKVALVAVQPPWPLGTVVRDAARVGAVAVIAYYPSLVGKVTPPGESGASIPVLTVRSDEGARLAAAVAAGPVTLRWSGEQPETSPYVYNLAWLTTGTVATGTQRVHDSELSAQRAGYYTQGDSRTLWTDVQFRIPGMSSSLWAAGSTVGVLAPTERTDYFTAHPQVAWTSIVAPGVANSGGAFDGPRSRTAGQETTSWYKAPTGMSLSTDGRPLFQRDANRLRVSVPWFGDAGGHDALGAYPDSRSVTVNVDGQPAKYDGGVIILPDDEATITARATWQRPVGFGAIRWSIGIAEDTAWTFRTSAGQQGAQGVPVPVLDLPLRLTNTVPGGTAVPLRLSAVTNRSGGKPVPVTGAKVWYAAGSQSSVAGIPASAWTELPVTGTGTQQAATVPAVPASSGYVHLKVELTTADGATVTQTMVRAYGLD</sequence>
<dbReference type="STRING" id="227316.GA0070604_2216"/>
<accession>A0A1C6U9U5</accession>
<dbReference type="InterPro" id="IPR023828">
    <property type="entry name" value="Peptidase_S8_Ser-AS"/>
</dbReference>
<evidence type="ECO:0000256" key="5">
    <source>
        <dbReference type="PIRSR" id="PIRSR615500-1"/>
    </source>
</evidence>
<feature type="chain" id="PRO_5038923112" evidence="8">
    <location>
        <begin position="28"/>
        <end position="1264"/>
    </location>
</feature>
<keyword evidence="11" id="KW-1185">Reference proteome</keyword>
<dbReference type="GO" id="GO:0004252">
    <property type="term" value="F:serine-type endopeptidase activity"/>
    <property type="evidence" value="ECO:0007669"/>
    <property type="project" value="UniProtKB-UniRule"/>
</dbReference>
<feature type="active site" description="Charge relay system" evidence="5 6">
    <location>
        <position position="288"/>
    </location>
</feature>
<evidence type="ECO:0000256" key="4">
    <source>
        <dbReference type="ARBA" id="ARBA00022825"/>
    </source>
</evidence>
<dbReference type="RefSeq" id="WP_167363428.1">
    <property type="nucleotide sequence ID" value="NZ_FMHY01000002.1"/>
</dbReference>
<reference evidence="11" key="1">
    <citation type="submission" date="2016-06" db="EMBL/GenBank/DDBJ databases">
        <authorList>
            <person name="Varghese N."/>
            <person name="Submissions Spin"/>
        </authorList>
    </citation>
    <scope>NUCLEOTIDE SEQUENCE [LARGE SCALE GENOMIC DNA]</scope>
    <source>
        <strain evidence="11">DSM 44814</strain>
    </source>
</reference>
<dbReference type="InterPro" id="IPR015500">
    <property type="entry name" value="Peptidase_S8_subtilisin-rel"/>
</dbReference>
<protein>
    <submittedName>
        <fullName evidence="10">Subtilase family protein</fullName>
    </submittedName>
</protein>
<keyword evidence="2 6" id="KW-0645">Protease</keyword>